<dbReference type="Proteomes" id="UP000281128">
    <property type="component" value="Unassembled WGS sequence"/>
</dbReference>
<keyword evidence="2" id="KW-0805">Transcription regulation</keyword>
<protein>
    <submittedName>
        <fullName evidence="6">LysR family transcriptional regulator</fullName>
    </submittedName>
</protein>
<dbReference type="InterPro" id="IPR036390">
    <property type="entry name" value="WH_DNA-bd_sf"/>
</dbReference>
<dbReference type="SUPFAM" id="SSF46785">
    <property type="entry name" value="Winged helix' DNA-binding domain"/>
    <property type="match status" value="1"/>
</dbReference>
<comment type="caution">
    <text evidence="6">The sequence shown here is derived from an EMBL/GenBank/DDBJ whole genome shotgun (WGS) entry which is preliminary data.</text>
</comment>
<evidence type="ECO:0000256" key="3">
    <source>
        <dbReference type="ARBA" id="ARBA00023125"/>
    </source>
</evidence>
<evidence type="ECO:0000256" key="1">
    <source>
        <dbReference type="ARBA" id="ARBA00009437"/>
    </source>
</evidence>
<dbReference type="PANTHER" id="PTHR30537:SF74">
    <property type="entry name" value="HTH-TYPE TRANSCRIPTIONAL REGULATOR TRPI"/>
    <property type="match status" value="1"/>
</dbReference>
<dbReference type="AlphaFoldDB" id="A0A3A8AYI1"/>
<organism evidence="6 7">
    <name type="scientific">Roseovarius spongiae</name>
    <dbReference type="NCBI Taxonomy" id="2320272"/>
    <lineage>
        <taxon>Bacteria</taxon>
        <taxon>Pseudomonadati</taxon>
        <taxon>Pseudomonadota</taxon>
        <taxon>Alphaproteobacteria</taxon>
        <taxon>Rhodobacterales</taxon>
        <taxon>Roseobacteraceae</taxon>
        <taxon>Roseovarius</taxon>
    </lineage>
</organism>
<evidence type="ECO:0000313" key="7">
    <source>
        <dbReference type="Proteomes" id="UP000281128"/>
    </source>
</evidence>
<dbReference type="GO" id="GO:0006351">
    <property type="term" value="P:DNA-templated transcription"/>
    <property type="evidence" value="ECO:0007669"/>
    <property type="project" value="TreeGrafter"/>
</dbReference>
<name>A0A3A8AYI1_9RHOB</name>
<keyword evidence="7" id="KW-1185">Reference proteome</keyword>
<evidence type="ECO:0000313" key="6">
    <source>
        <dbReference type="EMBL" id="RKF16946.1"/>
    </source>
</evidence>
<comment type="similarity">
    <text evidence="1">Belongs to the LysR transcriptional regulatory family.</text>
</comment>
<dbReference type="EMBL" id="RAPE01000001">
    <property type="protein sequence ID" value="RKF16946.1"/>
    <property type="molecule type" value="Genomic_DNA"/>
</dbReference>
<dbReference type="Gene3D" id="1.10.10.10">
    <property type="entry name" value="Winged helix-like DNA-binding domain superfamily/Winged helix DNA-binding domain"/>
    <property type="match status" value="1"/>
</dbReference>
<accession>A0A3A8AYI1</accession>
<dbReference type="InterPro" id="IPR058163">
    <property type="entry name" value="LysR-type_TF_proteobact-type"/>
</dbReference>
<dbReference type="Gene3D" id="3.40.190.10">
    <property type="entry name" value="Periplasmic binding protein-like II"/>
    <property type="match status" value="2"/>
</dbReference>
<dbReference type="InterPro" id="IPR000847">
    <property type="entry name" value="LysR_HTH_N"/>
</dbReference>
<dbReference type="Pfam" id="PF03466">
    <property type="entry name" value="LysR_substrate"/>
    <property type="match status" value="1"/>
</dbReference>
<dbReference type="PROSITE" id="PS50931">
    <property type="entry name" value="HTH_LYSR"/>
    <property type="match status" value="1"/>
</dbReference>
<dbReference type="SUPFAM" id="SSF53850">
    <property type="entry name" value="Periplasmic binding protein-like II"/>
    <property type="match status" value="1"/>
</dbReference>
<reference evidence="6 7" key="1">
    <citation type="submission" date="2018-09" db="EMBL/GenBank/DDBJ databases">
        <title>Roseovarius spongiae sp. nov., isolated from a marine sponge.</title>
        <authorList>
            <person name="Zhuang L."/>
            <person name="Luo L."/>
        </authorList>
    </citation>
    <scope>NUCLEOTIDE SEQUENCE [LARGE SCALE GENOMIC DNA]</scope>
    <source>
        <strain evidence="6 7">HN-E21</strain>
    </source>
</reference>
<dbReference type="PRINTS" id="PR00039">
    <property type="entry name" value="HTHLYSR"/>
</dbReference>
<proteinExistence type="inferred from homology"/>
<dbReference type="OrthoDB" id="9804958at2"/>
<dbReference type="GO" id="GO:0043565">
    <property type="term" value="F:sequence-specific DNA binding"/>
    <property type="evidence" value="ECO:0007669"/>
    <property type="project" value="TreeGrafter"/>
</dbReference>
<dbReference type="GO" id="GO:0003700">
    <property type="term" value="F:DNA-binding transcription factor activity"/>
    <property type="evidence" value="ECO:0007669"/>
    <property type="project" value="InterPro"/>
</dbReference>
<evidence type="ECO:0000259" key="5">
    <source>
        <dbReference type="PROSITE" id="PS50931"/>
    </source>
</evidence>
<evidence type="ECO:0000256" key="2">
    <source>
        <dbReference type="ARBA" id="ARBA00023015"/>
    </source>
</evidence>
<keyword evidence="3" id="KW-0238">DNA-binding</keyword>
<dbReference type="Pfam" id="PF00126">
    <property type="entry name" value="HTH_1"/>
    <property type="match status" value="1"/>
</dbReference>
<evidence type="ECO:0000256" key="4">
    <source>
        <dbReference type="ARBA" id="ARBA00023163"/>
    </source>
</evidence>
<feature type="domain" description="HTH lysR-type" evidence="5">
    <location>
        <begin position="5"/>
        <end position="62"/>
    </location>
</feature>
<sequence length="295" mass="32707">MRDLPPFSALRAFEAAGRRRNISEAARELYVTHGAISKQVKALEESLGVPLTRRAGRGIELTAKGRQLIPHLTRVLDDLDGALRAITSERFEGELIVSCMPGLAATWLIPKLPLFFESFPDISVTLLSASNEQRSAADLEILYGRPEWPDRNIRLLKTLDVFPVCSPRIMNGPEPIRKIDDLYKHVLIDEPGGAHWREFLVAQGRDPSLVRKRLRFEAFNQGILAARDGLGVAIGDGLTMASDLATGRLVRPLPAMVSRRSLAYYLVTVTDQPVTGPMAAFTDWLTSEIQRTAID</sequence>
<gene>
    <name evidence="6" type="ORF">D6850_05300</name>
</gene>
<dbReference type="InterPro" id="IPR005119">
    <property type="entry name" value="LysR_subst-bd"/>
</dbReference>
<dbReference type="RefSeq" id="WP_121164459.1">
    <property type="nucleotide sequence ID" value="NZ_RAPE01000001.1"/>
</dbReference>
<dbReference type="InterPro" id="IPR036388">
    <property type="entry name" value="WH-like_DNA-bd_sf"/>
</dbReference>
<dbReference type="PANTHER" id="PTHR30537">
    <property type="entry name" value="HTH-TYPE TRANSCRIPTIONAL REGULATOR"/>
    <property type="match status" value="1"/>
</dbReference>
<keyword evidence="4" id="KW-0804">Transcription</keyword>